<evidence type="ECO:0000313" key="1">
    <source>
        <dbReference type="EMBL" id="KAG5445027.1"/>
    </source>
</evidence>
<comment type="caution">
    <text evidence="1">The sequence shown here is derived from an EMBL/GenBank/DDBJ whole genome shotgun (WGS) entry which is preliminary data.</text>
</comment>
<gene>
    <name evidence="1" type="ORF">CSKR_105041</name>
</gene>
<reference evidence="1 2" key="2">
    <citation type="journal article" date="2021" name="Genomics">
        <title>High-quality reference genome for Clonorchis sinensis.</title>
        <authorList>
            <person name="Young N.D."/>
            <person name="Stroehlein A.J."/>
            <person name="Kinkar L."/>
            <person name="Wang T."/>
            <person name="Sohn W.M."/>
            <person name="Chang B.C.H."/>
            <person name="Kaur P."/>
            <person name="Weisz D."/>
            <person name="Dudchenko O."/>
            <person name="Aiden E.L."/>
            <person name="Korhonen P.K."/>
            <person name="Gasser R.B."/>
        </authorList>
    </citation>
    <scope>NUCLEOTIDE SEQUENCE [LARGE SCALE GENOMIC DNA]</scope>
    <source>
        <strain evidence="1">Cs-k2</strain>
    </source>
</reference>
<proteinExistence type="predicted"/>
<evidence type="ECO:0000313" key="2">
    <source>
        <dbReference type="Proteomes" id="UP000286415"/>
    </source>
</evidence>
<dbReference type="EMBL" id="NIRI02000056">
    <property type="protein sequence ID" value="KAG5445027.1"/>
    <property type="molecule type" value="Genomic_DNA"/>
</dbReference>
<dbReference type="Proteomes" id="UP000286415">
    <property type="component" value="Unassembled WGS sequence"/>
</dbReference>
<reference evidence="1 2" key="1">
    <citation type="journal article" date="2018" name="Biotechnol. Adv.">
        <title>Improved genomic resources and new bioinformatic workflow for the carcinogenic parasite Clonorchis sinensis: Biotechnological implications.</title>
        <authorList>
            <person name="Wang D."/>
            <person name="Korhonen P.K."/>
            <person name="Gasser R.B."/>
            <person name="Young N.D."/>
        </authorList>
    </citation>
    <scope>NUCLEOTIDE SEQUENCE [LARGE SCALE GENOMIC DNA]</scope>
    <source>
        <strain evidence="1">Cs-k2</strain>
    </source>
</reference>
<keyword evidence="2" id="KW-1185">Reference proteome</keyword>
<dbReference type="AlphaFoldDB" id="A0A419PT92"/>
<sequence length="99" mass="11569">MYIRNALLIRLLKIPRPSWGSSGRRSSRVSVKLMFCLQPNCTNLAKYTHLRTNLVLRETHRPTWLSIQKNDTQEAKYTHLQTNLVLRETHLEPGLISRS</sequence>
<organism evidence="1 2">
    <name type="scientific">Clonorchis sinensis</name>
    <name type="common">Chinese liver fluke</name>
    <dbReference type="NCBI Taxonomy" id="79923"/>
    <lineage>
        <taxon>Eukaryota</taxon>
        <taxon>Metazoa</taxon>
        <taxon>Spiralia</taxon>
        <taxon>Lophotrochozoa</taxon>
        <taxon>Platyhelminthes</taxon>
        <taxon>Trematoda</taxon>
        <taxon>Digenea</taxon>
        <taxon>Opisthorchiida</taxon>
        <taxon>Opisthorchiata</taxon>
        <taxon>Opisthorchiidae</taxon>
        <taxon>Clonorchis</taxon>
    </lineage>
</organism>
<name>A0A419PT92_CLOSI</name>
<accession>A0A419PT92</accession>
<protein>
    <submittedName>
        <fullName evidence="1">Uncharacterized protein</fullName>
    </submittedName>
</protein>
<dbReference type="InParanoid" id="A0A419PT92"/>